<dbReference type="Proteomes" id="UP000290289">
    <property type="component" value="Chromosome 11"/>
</dbReference>
<keyword evidence="3" id="KW-1185">Reference proteome</keyword>
<comment type="caution">
    <text evidence="2">The sequence shown here is derived from an EMBL/GenBank/DDBJ whole genome shotgun (WGS) entry which is preliminary data.</text>
</comment>
<name>A0A498IR16_MALDO</name>
<evidence type="ECO:0000313" key="2">
    <source>
        <dbReference type="EMBL" id="RXH83901.1"/>
    </source>
</evidence>
<evidence type="ECO:0000256" key="1">
    <source>
        <dbReference type="SAM" id="MobiDB-lite"/>
    </source>
</evidence>
<feature type="compositionally biased region" description="Polar residues" evidence="1">
    <location>
        <begin position="28"/>
        <end position="38"/>
    </location>
</feature>
<reference evidence="2 3" key="1">
    <citation type="submission" date="2018-10" db="EMBL/GenBank/DDBJ databases">
        <title>A high-quality apple genome assembly.</title>
        <authorList>
            <person name="Hu J."/>
        </authorList>
    </citation>
    <scope>NUCLEOTIDE SEQUENCE [LARGE SCALE GENOMIC DNA]</scope>
    <source>
        <strain evidence="3">cv. HFTH1</strain>
        <tissue evidence="2">Young leaf</tissue>
    </source>
</reference>
<gene>
    <name evidence="2" type="ORF">DVH24_013146</name>
</gene>
<accession>A0A498IR16</accession>
<dbReference type="AlphaFoldDB" id="A0A498IR16"/>
<evidence type="ECO:0000313" key="3">
    <source>
        <dbReference type="Proteomes" id="UP000290289"/>
    </source>
</evidence>
<proteinExistence type="predicted"/>
<organism evidence="2 3">
    <name type="scientific">Malus domestica</name>
    <name type="common">Apple</name>
    <name type="synonym">Pyrus malus</name>
    <dbReference type="NCBI Taxonomy" id="3750"/>
    <lineage>
        <taxon>Eukaryota</taxon>
        <taxon>Viridiplantae</taxon>
        <taxon>Streptophyta</taxon>
        <taxon>Embryophyta</taxon>
        <taxon>Tracheophyta</taxon>
        <taxon>Spermatophyta</taxon>
        <taxon>Magnoliopsida</taxon>
        <taxon>eudicotyledons</taxon>
        <taxon>Gunneridae</taxon>
        <taxon>Pentapetalae</taxon>
        <taxon>rosids</taxon>
        <taxon>fabids</taxon>
        <taxon>Rosales</taxon>
        <taxon>Rosaceae</taxon>
        <taxon>Amygdaloideae</taxon>
        <taxon>Maleae</taxon>
        <taxon>Malus</taxon>
    </lineage>
</organism>
<dbReference type="EMBL" id="RDQH01000337">
    <property type="protein sequence ID" value="RXH83901.1"/>
    <property type="molecule type" value="Genomic_DNA"/>
</dbReference>
<feature type="region of interest" description="Disordered" evidence="1">
    <location>
        <begin position="1"/>
        <end position="87"/>
    </location>
</feature>
<sequence>MSIFESVDDHPKQMQPSLGRMIPDHPNPITQIDATTPTKQHRRDETKGYPVSQPLSLHRSQPKNERSPWKYHGQHCQQRQTEKEVVL</sequence>
<protein>
    <submittedName>
        <fullName evidence="2">Uncharacterized protein</fullName>
    </submittedName>
</protein>